<accession>A0ABY4DUV2</accession>
<dbReference type="PANTHER" id="PTHR43128">
    <property type="entry name" value="L-2-HYDROXYCARBOXYLATE DEHYDROGENASE (NAD(P)(+))"/>
    <property type="match status" value="1"/>
</dbReference>
<feature type="domain" description="Lactate/malate dehydrogenase C-terminal" evidence="6">
    <location>
        <begin position="154"/>
        <end position="319"/>
    </location>
</feature>
<dbReference type="InterPro" id="IPR001236">
    <property type="entry name" value="Lactate/malate_DH_N"/>
</dbReference>
<evidence type="ECO:0008006" key="9">
    <source>
        <dbReference type="Google" id="ProtNLM"/>
    </source>
</evidence>
<dbReference type="Pfam" id="PF02866">
    <property type="entry name" value="Ldh_1_C"/>
    <property type="match status" value="1"/>
</dbReference>
<organism evidence="7 8">
    <name type="scientific">Uruburuella testudinis</name>
    <dbReference type="NCBI Taxonomy" id="1282863"/>
    <lineage>
        <taxon>Bacteria</taxon>
        <taxon>Pseudomonadati</taxon>
        <taxon>Pseudomonadota</taxon>
        <taxon>Betaproteobacteria</taxon>
        <taxon>Neisseriales</taxon>
        <taxon>Neisseriaceae</taxon>
        <taxon>Uruburuella</taxon>
    </lineage>
</organism>
<evidence type="ECO:0000313" key="8">
    <source>
        <dbReference type="Proteomes" id="UP000829817"/>
    </source>
</evidence>
<dbReference type="PIRSF" id="PIRSF000102">
    <property type="entry name" value="Lac_mal_DH"/>
    <property type="match status" value="1"/>
</dbReference>
<dbReference type="InterPro" id="IPR015955">
    <property type="entry name" value="Lactate_DH/Glyco_Ohase_4_C"/>
</dbReference>
<reference evidence="7 8" key="1">
    <citation type="journal article" date="2022" name="Res Sq">
        <title>Evolution of multicellular longitudinally dividing oral cavity symbionts (Neisseriaceae).</title>
        <authorList>
            <person name="Nyongesa S."/>
            <person name="Weber P."/>
            <person name="Bernet E."/>
            <person name="Pullido F."/>
            <person name="Nieckarz M."/>
            <person name="Delaby M."/>
            <person name="Nieves C."/>
            <person name="Viehboeck T."/>
            <person name="Krause N."/>
            <person name="Rivera-Millot A."/>
            <person name="Nakamura A."/>
            <person name="Vischer N."/>
            <person name="VanNieuwenhze M."/>
            <person name="Brun Y."/>
            <person name="Cava F."/>
            <person name="Bulgheresi S."/>
            <person name="Veyrier F."/>
        </authorList>
    </citation>
    <scope>NUCLEOTIDE SEQUENCE [LARGE SCALE GENOMIC DNA]</scope>
    <source>
        <strain evidence="7 8">CCUG 63373m</strain>
    </source>
</reference>
<dbReference type="Gene3D" id="3.40.50.720">
    <property type="entry name" value="NAD(P)-binding Rossmann-like Domain"/>
    <property type="match status" value="1"/>
</dbReference>
<dbReference type="InterPro" id="IPR001557">
    <property type="entry name" value="L-lactate/malate_DH"/>
</dbReference>
<evidence type="ECO:0000256" key="3">
    <source>
        <dbReference type="ARBA" id="ARBA00023027"/>
    </source>
</evidence>
<name>A0ABY4DUV2_9NEIS</name>
<dbReference type="InterPro" id="IPR022383">
    <property type="entry name" value="Lactate/malate_DH_C"/>
</dbReference>
<dbReference type="Proteomes" id="UP000829817">
    <property type="component" value="Chromosome"/>
</dbReference>
<gene>
    <name evidence="7" type="ORF">LVJ83_02610</name>
</gene>
<comment type="similarity">
    <text evidence="4">Belongs to the LDH/MDH superfamily.</text>
</comment>
<evidence type="ECO:0000256" key="4">
    <source>
        <dbReference type="RuleBase" id="RU003369"/>
    </source>
</evidence>
<keyword evidence="8" id="KW-1185">Reference proteome</keyword>
<dbReference type="Gene3D" id="3.90.110.10">
    <property type="entry name" value="Lactate dehydrogenase/glycoside hydrolase, family 4, C-terminal"/>
    <property type="match status" value="1"/>
</dbReference>
<dbReference type="SUPFAM" id="SSF56327">
    <property type="entry name" value="LDH C-terminal domain-like"/>
    <property type="match status" value="1"/>
</dbReference>
<evidence type="ECO:0000259" key="5">
    <source>
        <dbReference type="Pfam" id="PF00056"/>
    </source>
</evidence>
<evidence type="ECO:0000259" key="6">
    <source>
        <dbReference type="Pfam" id="PF02866"/>
    </source>
</evidence>
<keyword evidence="2 4" id="KW-0560">Oxidoreductase</keyword>
<dbReference type="InterPro" id="IPR036291">
    <property type="entry name" value="NAD(P)-bd_dom_sf"/>
</dbReference>
<dbReference type="EMBL" id="CP091508">
    <property type="protein sequence ID" value="UOO82387.1"/>
    <property type="molecule type" value="Genomic_DNA"/>
</dbReference>
<dbReference type="PANTHER" id="PTHR43128:SF16">
    <property type="entry name" value="L-LACTATE DEHYDROGENASE"/>
    <property type="match status" value="1"/>
</dbReference>
<protein>
    <recommendedName>
        <fullName evidence="9">L-lactate dehydrogenase</fullName>
    </recommendedName>
</protein>
<feature type="domain" description="Lactate/malate dehydrogenase N-terminal" evidence="5">
    <location>
        <begin position="9"/>
        <end position="148"/>
    </location>
</feature>
<evidence type="ECO:0000313" key="7">
    <source>
        <dbReference type="EMBL" id="UOO82387.1"/>
    </source>
</evidence>
<proteinExistence type="inferred from homology"/>
<dbReference type="PRINTS" id="PR00086">
    <property type="entry name" value="LLDHDRGNASE"/>
</dbReference>
<evidence type="ECO:0000256" key="1">
    <source>
        <dbReference type="ARBA" id="ARBA00003966"/>
    </source>
</evidence>
<sequence>MLTILEAAMKVSIIGAGAVGVGVCHYLLSMGDCRELVIVDLNRERSEGEQMDFSHVSALSFAKNTRIIAGDYPDISGSDVVVVTAGAQIKKGQDRLELAAVNAPIAVDIGKKISRHAPGAVVIVVTNPCDILAYFIIANTSLTPQQVISAGCVIDSARLMKIIAERVGLDPKNIFGMVWGEHGAHSVIPWSAVQVAGQSLDDYCEANGLPLFDKNELLAQTKQAGLEIFNRKMNTNHGIAGSVFRIIRAIGINEHSVLPVGVLLQGEYGLRDVVLNVPVVINSRGVERIVNYRLPADELGAVQESAQQLRQVIEQVAKETGLMK</sequence>
<evidence type="ECO:0000256" key="2">
    <source>
        <dbReference type="ARBA" id="ARBA00023002"/>
    </source>
</evidence>
<comment type="function">
    <text evidence="1">Catalyzes the reversible oxidation of malate to oxaloacetate.</text>
</comment>
<keyword evidence="3" id="KW-0520">NAD</keyword>
<dbReference type="Pfam" id="PF00056">
    <property type="entry name" value="Ldh_1_N"/>
    <property type="match status" value="1"/>
</dbReference>
<dbReference type="RefSeq" id="WP_244786039.1">
    <property type="nucleotide sequence ID" value="NZ_CP091508.1"/>
</dbReference>
<dbReference type="SUPFAM" id="SSF51735">
    <property type="entry name" value="NAD(P)-binding Rossmann-fold domains"/>
    <property type="match status" value="1"/>
</dbReference>